<dbReference type="OMA" id="IEFCYTF"/>
<sequence>MAAKHFDLNEARAAANQNLTKLRRDDAFCDLTVECGNTSIKAHRVILAARLRLVLESMRWWEGKAPCVTLEGDDGEDVASMIEFCYTFSYAEATAKDCGPLTKAVRMFALGDKYLISTLQTFAVDAFIHHLETSWDEQDFFEAVKLVYTGLSDPQRLLHNTIVETLRARYTSNSTWSTAFNDLLDITPGLAADAFRAIAQQPITTSTLGHKLKLYKCPAHPCPATFLSIIGEDEAHLWRCPYCHLISSLTGKGWELYIISE</sequence>
<dbReference type="Proteomes" id="UP000016933">
    <property type="component" value="Unassembled WGS sequence"/>
</dbReference>
<protein>
    <recommendedName>
        <fullName evidence="1">BTB domain-containing protein</fullName>
    </recommendedName>
</protein>
<dbReference type="STRING" id="675120.N1PFY7"/>
<dbReference type="SUPFAM" id="SSF54695">
    <property type="entry name" value="POZ domain"/>
    <property type="match status" value="1"/>
</dbReference>
<name>N1PFY7_DOTSN</name>
<evidence type="ECO:0000259" key="1">
    <source>
        <dbReference type="SMART" id="SM00225"/>
    </source>
</evidence>
<dbReference type="Pfam" id="PF00651">
    <property type="entry name" value="BTB"/>
    <property type="match status" value="1"/>
</dbReference>
<dbReference type="OrthoDB" id="6359816at2759"/>
<reference evidence="2 3" key="2">
    <citation type="journal article" date="2012" name="PLoS Pathog.">
        <title>Diverse lifestyles and strategies of plant pathogenesis encoded in the genomes of eighteen Dothideomycetes fungi.</title>
        <authorList>
            <person name="Ohm R.A."/>
            <person name="Feau N."/>
            <person name="Henrissat B."/>
            <person name="Schoch C.L."/>
            <person name="Horwitz B.A."/>
            <person name="Barry K.W."/>
            <person name="Condon B.J."/>
            <person name="Copeland A.C."/>
            <person name="Dhillon B."/>
            <person name="Glaser F."/>
            <person name="Hesse C.N."/>
            <person name="Kosti I."/>
            <person name="LaButti K."/>
            <person name="Lindquist E.A."/>
            <person name="Lucas S."/>
            <person name="Salamov A.A."/>
            <person name="Bradshaw R.E."/>
            <person name="Ciuffetti L."/>
            <person name="Hamelin R.C."/>
            <person name="Kema G.H.J."/>
            <person name="Lawrence C."/>
            <person name="Scott J.A."/>
            <person name="Spatafora J.W."/>
            <person name="Turgeon B.G."/>
            <person name="de Wit P.J.G.M."/>
            <person name="Zhong S."/>
            <person name="Goodwin S.B."/>
            <person name="Grigoriev I.V."/>
        </authorList>
    </citation>
    <scope>NUCLEOTIDE SEQUENCE [LARGE SCALE GENOMIC DNA]</scope>
    <source>
        <strain evidence="3">NZE10 / CBS 128990</strain>
    </source>
</reference>
<dbReference type="CDD" id="cd18186">
    <property type="entry name" value="BTB_POZ_ZBTB_KLHL-like"/>
    <property type="match status" value="1"/>
</dbReference>
<gene>
    <name evidence="2" type="ORF">DOTSEDRAFT_27612</name>
</gene>
<keyword evidence="3" id="KW-1185">Reference proteome</keyword>
<dbReference type="InterPro" id="IPR011333">
    <property type="entry name" value="SKP1/BTB/POZ_sf"/>
</dbReference>
<evidence type="ECO:0000313" key="2">
    <source>
        <dbReference type="EMBL" id="EME41029.1"/>
    </source>
</evidence>
<proteinExistence type="predicted"/>
<dbReference type="EMBL" id="KB446543">
    <property type="protein sequence ID" value="EME41029.1"/>
    <property type="molecule type" value="Genomic_DNA"/>
</dbReference>
<reference evidence="3" key="1">
    <citation type="journal article" date="2012" name="PLoS Genet.">
        <title>The genomes of the fungal plant pathogens Cladosporium fulvum and Dothistroma septosporum reveal adaptation to different hosts and lifestyles but also signatures of common ancestry.</title>
        <authorList>
            <person name="de Wit P.J.G.M."/>
            <person name="van der Burgt A."/>
            <person name="Oekmen B."/>
            <person name="Stergiopoulos I."/>
            <person name="Abd-Elsalam K.A."/>
            <person name="Aerts A.L."/>
            <person name="Bahkali A.H."/>
            <person name="Beenen H.G."/>
            <person name="Chettri P."/>
            <person name="Cox M.P."/>
            <person name="Datema E."/>
            <person name="de Vries R.P."/>
            <person name="Dhillon B."/>
            <person name="Ganley A.R."/>
            <person name="Griffiths S.A."/>
            <person name="Guo Y."/>
            <person name="Hamelin R.C."/>
            <person name="Henrissat B."/>
            <person name="Kabir M.S."/>
            <person name="Jashni M.K."/>
            <person name="Kema G."/>
            <person name="Klaubauf S."/>
            <person name="Lapidus A."/>
            <person name="Levasseur A."/>
            <person name="Lindquist E."/>
            <person name="Mehrabi R."/>
            <person name="Ohm R.A."/>
            <person name="Owen T.J."/>
            <person name="Salamov A."/>
            <person name="Schwelm A."/>
            <person name="Schijlen E."/>
            <person name="Sun H."/>
            <person name="van den Burg H.A."/>
            <person name="van Ham R.C.H.J."/>
            <person name="Zhang S."/>
            <person name="Goodwin S.B."/>
            <person name="Grigoriev I.V."/>
            <person name="Collemare J."/>
            <person name="Bradshaw R.E."/>
        </authorList>
    </citation>
    <scope>NUCLEOTIDE SEQUENCE [LARGE SCALE GENOMIC DNA]</scope>
    <source>
        <strain evidence="3">NZE10 / CBS 128990</strain>
    </source>
</reference>
<organism evidence="2 3">
    <name type="scientific">Dothistroma septosporum (strain NZE10 / CBS 128990)</name>
    <name type="common">Red band needle blight fungus</name>
    <name type="synonym">Mycosphaerella pini</name>
    <dbReference type="NCBI Taxonomy" id="675120"/>
    <lineage>
        <taxon>Eukaryota</taxon>
        <taxon>Fungi</taxon>
        <taxon>Dikarya</taxon>
        <taxon>Ascomycota</taxon>
        <taxon>Pezizomycotina</taxon>
        <taxon>Dothideomycetes</taxon>
        <taxon>Dothideomycetidae</taxon>
        <taxon>Mycosphaerellales</taxon>
        <taxon>Mycosphaerellaceae</taxon>
        <taxon>Dothistroma</taxon>
    </lineage>
</organism>
<dbReference type="AlphaFoldDB" id="N1PFY7"/>
<dbReference type="InterPro" id="IPR000210">
    <property type="entry name" value="BTB/POZ_dom"/>
</dbReference>
<dbReference type="Gene3D" id="3.30.710.10">
    <property type="entry name" value="Potassium Channel Kv1.1, Chain A"/>
    <property type="match status" value="1"/>
</dbReference>
<dbReference type="PANTHER" id="PTHR47843">
    <property type="entry name" value="BTB DOMAIN-CONTAINING PROTEIN-RELATED"/>
    <property type="match status" value="1"/>
</dbReference>
<feature type="domain" description="BTB" evidence="1">
    <location>
        <begin position="29"/>
        <end position="131"/>
    </location>
</feature>
<dbReference type="SMART" id="SM00225">
    <property type="entry name" value="BTB"/>
    <property type="match status" value="1"/>
</dbReference>
<dbReference type="HOGENOM" id="CLU_057752_1_0_1"/>
<accession>N1PFY7</accession>
<evidence type="ECO:0000313" key="3">
    <source>
        <dbReference type="Proteomes" id="UP000016933"/>
    </source>
</evidence>
<dbReference type="PANTHER" id="PTHR47843:SF5">
    <property type="entry name" value="BTB_POZ DOMAIN PROTEIN"/>
    <property type="match status" value="1"/>
</dbReference>